<organism evidence="2 3">
    <name type="scientific">Emiliania huxleyi (strain CCMP1516)</name>
    <dbReference type="NCBI Taxonomy" id="280463"/>
    <lineage>
        <taxon>Eukaryota</taxon>
        <taxon>Haptista</taxon>
        <taxon>Haptophyta</taxon>
        <taxon>Prymnesiophyceae</taxon>
        <taxon>Isochrysidales</taxon>
        <taxon>Noelaerhabdaceae</taxon>
        <taxon>Emiliania</taxon>
    </lineage>
</organism>
<dbReference type="KEGG" id="ehx:EMIHUDRAFT_251603"/>
<reference evidence="3" key="1">
    <citation type="journal article" date="2013" name="Nature">
        <title>Pan genome of the phytoplankton Emiliania underpins its global distribution.</title>
        <authorList>
            <person name="Read B.A."/>
            <person name="Kegel J."/>
            <person name="Klute M.J."/>
            <person name="Kuo A."/>
            <person name="Lefebvre S.C."/>
            <person name="Maumus F."/>
            <person name="Mayer C."/>
            <person name="Miller J."/>
            <person name="Monier A."/>
            <person name="Salamov A."/>
            <person name="Young J."/>
            <person name="Aguilar M."/>
            <person name="Claverie J.M."/>
            <person name="Frickenhaus S."/>
            <person name="Gonzalez K."/>
            <person name="Herman E.K."/>
            <person name="Lin Y.C."/>
            <person name="Napier J."/>
            <person name="Ogata H."/>
            <person name="Sarno A.F."/>
            <person name="Shmutz J."/>
            <person name="Schroeder D."/>
            <person name="de Vargas C."/>
            <person name="Verret F."/>
            <person name="von Dassow P."/>
            <person name="Valentin K."/>
            <person name="Van de Peer Y."/>
            <person name="Wheeler G."/>
            <person name="Dacks J.B."/>
            <person name="Delwiche C.F."/>
            <person name="Dyhrman S.T."/>
            <person name="Glockner G."/>
            <person name="John U."/>
            <person name="Richards T."/>
            <person name="Worden A.Z."/>
            <person name="Zhang X."/>
            <person name="Grigoriev I.V."/>
            <person name="Allen A.E."/>
            <person name="Bidle K."/>
            <person name="Borodovsky M."/>
            <person name="Bowler C."/>
            <person name="Brownlee C."/>
            <person name="Cock J.M."/>
            <person name="Elias M."/>
            <person name="Gladyshev V.N."/>
            <person name="Groth M."/>
            <person name="Guda C."/>
            <person name="Hadaegh A."/>
            <person name="Iglesias-Rodriguez M.D."/>
            <person name="Jenkins J."/>
            <person name="Jones B.M."/>
            <person name="Lawson T."/>
            <person name="Leese F."/>
            <person name="Lindquist E."/>
            <person name="Lobanov A."/>
            <person name="Lomsadze A."/>
            <person name="Malik S.B."/>
            <person name="Marsh M.E."/>
            <person name="Mackinder L."/>
            <person name="Mock T."/>
            <person name="Mueller-Roeber B."/>
            <person name="Pagarete A."/>
            <person name="Parker M."/>
            <person name="Probert I."/>
            <person name="Quesneville H."/>
            <person name="Raines C."/>
            <person name="Rensing S.A."/>
            <person name="Riano-Pachon D.M."/>
            <person name="Richier S."/>
            <person name="Rokitta S."/>
            <person name="Shiraiwa Y."/>
            <person name="Soanes D.M."/>
            <person name="van der Giezen M."/>
            <person name="Wahlund T.M."/>
            <person name="Williams B."/>
            <person name="Wilson W."/>
            <person name="Wolfe G."/>
            <person name="Wurch L.L."/>
        </authorList>
    </citation>
    <scope>NUCLEOTIDE SEQUENCE</scope>
</reference>
<proteinExistence type="predicted"/>
<protein>
    <submittedName>
        <fullName evidence="2">Uncharacterized protein</fullName>
    </submittedName>
</protein>
<keyword evidence="3" id="KW-1185">Reference proteome</keyword>
<accession>A0A0D3ITF0</accession>
<feature type="region of interest" description="Disordered" evidence="1">
    <location>
        <begin position="141"/>
        <end position="166"/>
    </location>
</feature>
<evidence type="ECO:0000313" key="3">
    <source>
        <dbReference type="Proteomes" id="UP000013827"/>
    </source>
</evidence>
<dbReference type="RefSeq" id="XP_005766964.1">
    <property type="nucleotide sequence ID" value="XM_005766907.1"/>
</dbReference>
<dbReference type="KEGG" id="ehx:EMIHUDRAFT_196922"/>
<reference evidence="2" key="2">
    <citation type="submission" date="2024-10" db="UniProtKB">
        <authorList>
            <consortium name="EnsemblProtists"/>
        </authorList>
    </citation>
    <scope>IDENTIFICATION</scope>
</reference>
<sequence>MGAAPEANGRPCQPKMRSSTRAPLLHRIDMAAKQVEEMRASNAAGFPTDSSLAAAAQAEGSRLQMHQSGDTDAQFPPSTRVALSSPARPEASCGLVWLSLTLKTPQAGDSTCPLYSRSSWRVIALGGRQRTTRRWAEAEAKAAKAKGGPAKGKGGGKAQMKVKSVK</sequence>
<dbReference type="PaxDb" id="2903-EOD14535"/>
<dbReference type="HOGENOM" id="CLU_1605766_0_0_1"/>
<dbReference type="GeneID" id="17260677"/>
<feature type="region of interest" description="Disordered" evidence="1">
    <location>
        <begin position="51"/>
        <end position="86"/>
    </location>
</feature>
<dbReference type="EnsemblProtists" id="EOD14535">
    <property type="protein sequence ID" value="EOD14535"/>
    <property type="gene ID" value="EMIHUDRAFT_196922"/>
</dbReference>
<evidence type="ECO:0000256" key="1">
    <source>
        <dbReference type="SAM" id="MobiDB-lite"/>
    </source>
</evidence>
<dbReference type="Proteomes" id="UP000013827">
    <property type="component" value="Unassembled WGS sequence"/>
</dbReference>
<dbReference type="GeneID" id="17284213"/>
<evidence type="ECO:0000313" key="2">
    <source>
        <dbReference type="EnsemblProtists" id="EOD14535"/>
    </source>
</evidence>
<dbReference type="RefSeq" id="XP_005791370.1">
    <property type="nucleotide sequence ID" value="XM_005791313.1"/>
</dbReference>
<name>A0A0D3ITF0_EMIH1</name>
<dbReference type="AlphaFoldDB" id="A0A0D3ITF0"/>
<dbReference type="EnsemblProtists" id="EOD38941">
    <property type="protein sequence ID" value="EOD38941"/>
    <property type="gene ID" value="EMIHUDRAFT_251603"/>
</dbReference>
<feature type="region of interest" description="Disordered" evidence="1">
    <location>
        <begin position="1"/>
        <end position="25"/>
    </location>
</feature>